<dbReference type="EMBL" id="AP015043">
    <property type="protein sequence ID" value="BAT98921.1"/>
    <property type="molecule type" value="Genomic_DNA"/>
</dbReference>
<sequence>MPLLLGSIHRTCYTICTFVIISLDLWAHLQTPAQFLGHYLWYSFLLLLFSLGFPSLFFSCMPSVSLVGAESSNASTSSSFRLSAIRFSLLTPRFPSLRAGRRPAKDSPMPKS</sequence>
<feature type="non-terminal residue" evidence="2">
    <location>
        <position position="112"/>
    </location>
</feature>
<evidence type="ECO:0000256" key="1">
    <source>
        <dbReference type="SAM" id="Phobius"/>
    </source>
</evidence>
<organism evidence="2 3">
    <name type="scientific">Vigna angularis var. angularis</name>
    <dbReference type="NCBI Taxonomy" id="157739"/>
    <lineage>
        <taxon>Eukaryota</taxon>
        <taxon>Viridiplantae</taxon>
        <taxon>Streptophyta</taxon>
        <taxon>Embryophyta</taxon>
        <taxon>Tracheophyta</taxon>
        <taxon>Spermatophyta</taxon>
        <taxon>Magnoliopsida</taxon>
        <taxon>eudicotyledons</taxon>
        <taxon>Gunneridae</taxon>
        <taxon>Pentapetalae</taxon>
        <taxon>rosids</taxon>
        <taxon>fabids</taxon>
        <taxon>Fabales</taxon>
        <taxon>Fabaceae</taxon>
        <taxon>Papilionoideae</taxon>
        <taxon>50 kb inversion clade</taxon>
        <taxon>NPAAA clade</taxon>
        <taxon>indigoferoid/millettioid clade</taxon>
        <taxon>Phaseoleae</taxon>
        <taxon>Vigna</taxon>
    </lineage>
</organism>
<evidence type="ECO:0000313" key="2">
    <source>
        <dbReference type="EMBL" id="BAT98921.1"/>
    </source>
</evidence>
<keyword evidence="1" id="KW-0472">Membrane</keyword>
<dbReference type="Proteomes" id="UP000291084">
    <property type="component" value="Chromosome 10"/>
</dbReference>
<reference evidence="2 3" key="1">
    <citation type="journal article" date="2015" name="Sci. Rep.">
        <title>The power of single molecule real-time sequencing technology in the de novo assembly of a eukaryotic genome.</title>
        <authorList>
            <person name="Sakai H."/>
            <person name="Naito K."/>
            <person name="Ogiso-Tanaka E."/>
            <person name="Takahashi Y."/>
            <person name="Iseki K."/>
            <person name="Muto C."/>
            <person name="Satou K."/>
            <person name="Teruya K."/>
            <person name="Shiroma A."/>
            <person name="Shimoji M."/>
            <person name="Hirano T."/>
            <person name="Itoh T."/>
            <person name="Kaga A."/>
            <person name="Tomooka N."/>
        </authorList>
    </citation>
    <scope>NUCLEOTIDE SEQUENCE [LARGE SCALE GENOMIC DNA]</scope>
    <source>
        <strain evidence="3">cv. Shumari</strain>
    </source>
</reference>
<protein>
    <submittedName>
        <fullName evidence="2">Uncharacterized protein</fullName>
    </submittedName>
</protein>
<dbReference type="AlphaFoldDB" id="A0A0S3T185"/>
<keyword evidence="1" id="KW-1133">Transmembrane helix</keyword>
<gene>
    <name evidence="2" type="primary">Vigan.10G028600</name>
    <name evidence="2" type="ORF">VIGAN_10028600</name>
</gene>
<keyword evidence="1" id="KW-0812">Transmembrane</keyword>
<accession>A0A0S3T185</accession>
<keyword evidence="3" id="KW-1185">Reference proteome</keyword>
<feature type="transmembrane region" description="Helical" evidence="1">
    <location>
        <begin position="12"/>
        <end position="29"/>
    </location>
</feature>
<feature type="transmembrane region" description="Helical" evidence="1">
    <location>
        <begin position="41"/>
        <end position="61"/>
    </location>
</feature>
<proteinExistence type="predicted"/>
<name>A0A0S3T185_PHAAN</name>
<evidence type="ECO:0000313" key="3">
    <source>
        <dbReference type="Proteomes" id="UP000291084"/>
    </source>
</evidence>